<comment type="caution">
    <text evidence="1">The sequence shown here is derived from an EMBL/GenBank/DDBJ whole genome shotgun (WGS) entry which is preliminary data.</text>
</comment>
<dbReference type="Proteomes" id="UP000615446">
    <property type="component" value="Unassembled WGS sequence"/>
</dbReference>
<evidence type="ECO:0008006" key="3">
    <source>
        <dbReference type="Google" id="ProtNLM"/>
    </source>
</evidence>
<dbReference type="EMBL" id="BLAL01000324">
    <property type="protein sequence ID" value="GET03634.1"/>
    <property type="molecule type" value="Genomic_DNA"/>
</dbReference>
<reference evidence="1" key="1">
    <citation type="submission" date="2019-10" db="EMBL/GenBank/DDBJ databases">
        <title>Conservation and host-specific expression of non-tandemly repeated heterogenous ribosome RNA gene in arbuscular mycorrhizal fungi.</title>
        <authorList>
            <person name="Maeda T."/>
            <person name="Kobayashi Y."/>
            <person name="Nakagawa T."/>
            <person name="Ezawa T."/>
            <person name="Yamaguchi K."/>
            <person name="Bino T."/>
            <person name="Nishimoto Y."/>
            <person name="Shigenobu S."/>
            <person name="Kawaguchi M."/>
        </authorList>
    </citation>
    <scope>NUCLEOTIDE SEQUENCE</scope>
    <source>
        <strain evidence="1">HR1</strain>
    </source>
</reference>
<dbReference type="SUPFAM" id="SSF50965">
    <property type="entry name" value="Galactose oxidase, central domain"/>
    <property type="match status" value="1"/>
</dbReference>
<organism evidence="1 2">
    <name type="scientific">Rhizophagus clarus</name>
    <dbReference type="NCBI Taxonomy" id="94130"/>
    <lineage>
        <taxon>Eukaryota</taxon>
        <taxon>Fungi</taxon>
        <taxon>Fungi incertae sedis</taxon>
        <taxon>Mucoromycota</taxon>
        <taxon>Glomeromycotina</taxon>
        <taxon>Glomeromycetes</taxon>
        <taxon>Glomerales</taxon>
        <taxon>Glomeraceae</taxon>
        <taxon>Rhizophagus</taxon>
    </lineage>
</organism>
<sequence length="168" mass="18211">MILLTGDWSTPFLINDTDFSPQNGNVFYIDNHTFGYGRSFILAKDSLIIVYGGINSQGLPVPDPILIFNALALEWSRPTNINTPPSSVPFRGHTATLVGNYMVIAFGLFYNNGVVVQSNQIHMIDVSDVNNFKWVKNFTPSSISETANNANGASGAAPQTIEILGGTI</sequence>
<protein>
    <recommendedName>
        <fullName evidence="3">Galactose oxidase</fullName>
    </recommendedName>
</protein>
<accession>A0A8H3MJ01</accession>
<dbReference type="OrthoDB" id="432528at2759"/>
<dbReference type="InterPro" id="IPR015915">
    <property type="entry name" value="Kelch-typ_b-propeller"/>
</dbReference>
<gene>
    <name evidence="1" type="ORF">RCL2_002996300</name>
</gene>
<proteinExistence type="predicted"/>
<dbReference type="InterPro" id="IPR011043">
    <property type="entry name" value="Gal_Oxase/kelch_b-propeller"/>
</dbReference>
<name>A0A8H3MJ01_9GLOM</name>
<evidence type="ECO:0000313" key="1">
    <source>
        <dbReference type="EMBL" id="GET03634.1"/>
    </source>
</evidence>
<dbReference type="Gene3D" id="2.120.10.80">
    <property type="entry name" value="Kelch-type beta propeller"/>
    <property type="match status" value="1"/>
</dbReference>
<evidence type="ECO:0000313" key="2">
    <source>
        <dbReference type="Proteomes" id="UP000615446"/>
    </source>
</evidence>
<dbReference type="AlphaFoldDB" id="A0A8H3MJ01"/>